<comment type="caution">
    <text evidence="1">The sequence shown here is derived from an EMBL/GenBank/DDBJ whole genome shotgun (WGS) entry which is preliminary data.</text>
</comment>
<accession>A0A1S1HFJ1</accession>
<proteinExistence type="predicted"/>
<protein>
    <submittedName>
        <fullName evidence="1">Uncharacterized protein</fullName>
    </submittedName>
</protein>
<gene>
    <name evidence="1" type="ORF">BHE75_03054</name>
</gene>
<evidence type="ECO:0000313" key="2">
    <source>
        <dbReference type="Proteomes" id="UP000179467"/>
    </source>
</evidence>
<dbReference type="Proteomes" id="UP000179467">
    <property type="component" value="Unassembled WGS sequence"/>
</dbReference>
<reference evidence="1 2" key="1">
    <citation type="submission" date="2016-09" db="EMBL/GenBank/DDBJ databases">
        <title>Metabolic pathway, cell adaptation mechanisms and a novel monoxygenase revealed through proteogenomic-transcription analysis of a Sphingomonas haloaromaticamans strain degrading the fungicide ortho-phenylphenol.</title>
        <authorList>
            <person name="Perruchon C."/>
            <person name="Papadopoulou E.S."/>
            <person name="Rousidou C."/>
            <person name="Vasileiadis S."/>
            <person name="Tanou G."/>
            <person name="Amoutzias G."/>
            <person name="Molassiotis A."/>
            <person name="Karpouzas D.G."/>
        </authorList>
    </citation>
    <scope>NUCLEOTIDE SEQUENCE [LARGE SCALE GENOMIC DNA]</scope>
    <source>
        <strain evidence="1 2">P3</strain>
    </source>
</reference>
<organism evidence="1 2">
    <name type="scientific">Edaphosphingomonas haloaromaticamans</name>
    <dbReference type="NCBI Taxonomy" id="653954"/>
    <lineage>
        <taxon>Bacteria</taxon>
        <taxon>Pseudomonadati</taxon>
        <taxon>Pseudomonadota</taxon>
        <taxon>Alphaproteobacteria</taxon>
        <taxon>Sphingomonadales</taxon>
        <taxon>Rhizorhabdaceae</taxon>
        <taxon>Edaphosphingomonas</taxon>
    </lineage>
</organism>
<sequence length="73" mass="8270">MASIGGDKGVAMSLLCRLGLHRSETPGVWNDGLFFDRCRACAEPLIRRPDGRWTRVPDDYVVIWSDRRPCHQG</sequence>
<dbReference type="EMBL" id="MIPT01000001">
    <property type="protein sequence ID" value="OHT21049.1"/>
    <property type="molecule type" value="Genomic_DNA"/>
</dbReference>
<name>A0A1S1HFJ1_9SPHN</name>
<evidence type="ECO:0000313" key="1">
    <source>
        <dbReference type="EMBL" id="OHT21049.1"/>
    </source>
</evidence>
<dbReference type="AlphaFoldDB" id="A0A1S1HFJ1"/>
<keyword evidence="2" id="KW-1185">Reference proteome</keyword>